<reference evidence="1 2" key="1">
    <citation type="journal article" date="2018" name="Front. Plant Sci.">
        <title>Red Clover (Trifolium pratense) and Zigzag Clover (T. medium) - A Picture of Genomic Similarities and Differences.</title>
        <authorList>
            <person name="Dluhosova J."/>
            <person name="Istvanek J."/>
            <person name="Nedelnik J."/>
            <person name="Repkova J."/>
        </authorList>
    </citation>
    <scope>NUCLEOTIDE SEQUENCE [LARGE SCALE GENOMIC DNA]</scope>
    <source>
        <strain evidence="2">cv. 10/8</strain>
        <tissue evidence="1">Leaf</tissue>
    </source>
</reference>
<sequence length="34" mass="3465">EKTLPLLVIPPSPAMLSMAGFTLAISSPPIDTVG</sequence>
<feature type="non-terminal residue" evidence="1">
    <location>
        <position position="34"/>
    </location>
</feature>
<protein>
    <submittedName>
        <fullName evidence="1">Uncharacterized protein</fullName>
    </submittedName>
</protein>
<feature type="non-terminal residue" evidence="1">
    <location>
        <position position="1"/>
    </location>
</feature>
<dbReference type="Proteomes" id="UP000265520">
    <property type="component" value="Unassembled WGS sequence"/>
</dbReference>
<comment type="caution">
    <text evidence="1">The sequence shown here is derived from an EMBL/GenBank/DDBJ whole genome shotgun (WGS) entry which is preliminary data.</text>
</comment>
<evidence type="ECO:0000313" key="2">
    <source>
        <dbReference type="Proteomes" id="UP000265520"/>
    </source>
</evidence>
<name>A0A392W871_9FABA</name>
<dbReference type="EMBL" id="LXQA011401482">
    <property type="protein sequence ID" value="MCI95959.1"/>
    <property type="molecule type" value="Genomic_DNA"/>
</dbReference>
<evidence type="ECO:0000313" key="1">
    <source>
        <dbReference type="EMBL" id="MCI95959.1"/>
    </source>
</evidence>
<keyword evidence="2" id="KW-1185">Reference proteome</keyword>
<accession>A0A392W871</accession>
<proteinExistence type="predicted"/>
<organism evidence="1 2">
    <name type="scientific">Trifolium medium</name>
    <dbReference type="NCBI Taxonomy" id="97028"/>
    <lineage>
        <taxon>Eukaryota</taxon>
        <taxon>Viridiplantae</taxon>
        <taxon>Streptophyta</taxon>
        <taxon>Embryophyta</taxon>
        <taxon>Tracheophyta</taxon>
        <taxon>Spermatophyta</taxon>
        <taxon>Magnoliopsida</taxon>
        <taxon>eudicotyledons</taxon>
        <taxon>Gunneridae</taxon>
        <taxon>Pentapetalae</taxon>
        <taxon>rosids</taxon>
        <taxon>fabids</taxon>
        <taxon>Fabales</taxon>
        <taxon>Fabaceae</taxon>
        <taxon>Papilionoideae</taxon>
        <taxon>50 kb inversion clade</taxon>
        <taxon>NPAAA clade</taxon>
        <taxon>Hologalegina</taxon>
        <taxon>IRL clade</taxon>
        <taxon>Trifolieae</taxon>
        <taxon>Trifolium</taxon>
    </lineage>
</organism>
<dbReference type="AlphaFoldDB" id="A0A392W871"/>